<dbReference type="Proteomes" id="UP000198790">
    <property type="component" value="Unassembled WGS sequence"/>
</dbReference>
<keyword evidence="2" id="KW-1185">Reference proteome</keyword>
<reference evidence="1 2" key="1">
    <citation type="submission" date="2016-10" db="EMBL/GenBank/DDBJ databases">
        <authorList>
            <person name="de Groot N.N."/>
        </authorList>
    </citation>
    <scope>NUCLEOTIDE SEQUENCE [LARGE SCALE GENOMIC DNA]</scope>
    <source>
        <strain evidence="1 2">DSM 23399</strain>
    </source>
</reference>
<evidence type="ECO:0000313" key="2">
    <source>
        <dbReference type="Proteomes" id="UP000198790"/>
    </source>
</evidence>
<protein>
    <submittedName>
        <fullName evidence="1">Uncharacterized protein</fullName>
    </submittedName>
</protein>
<proteinExistence type="predicted"/>
<evidence type="ECO:0000313" key="1">
    <source>
        <dbReference type="EMBL" id="SFA78732.1"/>
    </source>
</evidence>
<sequence>MDIVLFKLCVNVTFLVSVLNNYYNTVIKNIIALIHRNQYLILNECSIKFCTFN</sequence>
<accession>A0A1I0VQW3</accession>
<gene>
    <name evidence="1" type="ORF">SAMN04489723_101326</name>
</gene>
<dbReference type="STRING" id="237018.SAMN04489723_101326"/>
<name>A0A1I0VQW3_9BACT</name>
<dbReference type="EMBL" id="FOKK01000001">
    <property type="protein sequence ID" value="SFA78732.1"/>
    <property type="molecule type" value="Genomic_DNA"/>
</dbReference>
<organism evidence="1 2">
    <name type="scientific">Algoriphagus aquimarinus</name>
    <dbReference type="NCBI Taxonomy" id="237018"/>
    <lineage>
        <taxon>Bacteria</taxon>
        <taxon>Pseudomonadati</taxon>
        <taxon>Bacteroidota</taxon>
        <taxon>Cytophagia</taxon>
        <taxon>Cytophagales</taxon>
        <taxon>Cyclobacteriaceae</taxon>
        <taxon>Algoriphagus</taxon>
    </lineage>
</organism>
<dbReference type="AlphaFoldDB" id="A0A1I0VQW3"/>